<dbReference type="InterPro" id="IPR051136">
    <property type="entry name" value="Intracellular_Lectin-GPT"/>
</dbReference>
<evidence type="ECO:0000256" key="2">
    <source>
        <dbReference type="ARBA" id="ARBA00022692"/>
    </source>
</evidence>
<sequence length="666" mass="72245">MKKPILFYLFIILVSFPAHLFSQTYQLAGNPVNTTGWTMVAPTVVNTDFVQLTPDTNDKSGSIRLNDPINLKYCDKWRVEFDFRMDSNQTYNGDGIAFWYLANPPIASVLGSGIGVSQNAIGFITAFDTYNNATGSSGMSKVHVAYGQVANTLDTNNSEFFNVPGSSFHSPDLNATLPFQGTTYKHVEVSGEVDPAAPASWIVKISINGTLIVNQSFAPSGAAAAMTVGYFGFSASTGGARSRHSIKNVKVYVDKIPLLQTAITKTLCPDLAGMSSIDLTSLNPQFTANPNNYNFTYYITGSGTPIPNPTNFQYNSTTNISVVIKDPTSVLCDNNDATVVLKVAPTVTVNDATLRACFIETNPATGLFNLTNASVTSTPGTTKKYYPSLTDAQNGTNEISSTLAAAYIAPTGVVYIRVTNSDGCFSIAKVNLIVLAPVYSTVLKDKTICIEDKTTLDAGSGFGAYEWSTGAITPSINNVSVGTYWVKLKTGDCTAIQTVKVYPSEQPVITSVDISSNDVTVHAMGGSAPYKYSMDNVNWQDSNEFKDVPRGDNKIYIKDAYDCEPIDITIVVPNIINVITPNGDGINDAIDYSSLASKQNLVFNVFDRYGAKIHQGDKSTRYRWDGTIAGRKISTGSYWYSVTWNENDKKNTPIKYSGWVLVKNRD</sequence>
<dbReference type="OrthoDB" id="1270719at2"/>
<dbReference type="GO" id="GO:0016020">
    <property type="term" value="C:membrane"/>
    <property type="evidence" value="ECO:0007669"/>
    <property type="project" value="UniProtKB-SubCell"/>
</dbReference>
<dbReference type="InterPro" id="IPR005052">
    <property type="entry name" value="Lectin_leg"/>
</dbReference>
<keyword evidence="9" id="KW-1185">Reference proteome</keyword>
<dbReference type="PANTHER" id="PTHR12223:SF28">
    <property type="entry name" value="LECTIN, MANNOSE BINDING 1 LIKE"/>
    <property type="match status" value="1"/>
</dbReference>
<gene>
    <name evidence="8" type="ORF">A0O34_07945</name>
</gene>
<dbReference type="STRING" id="1685010.A0O34_07945"/>
<dbReference type="PANTHER" id="PTHR12223">
    <property type="entry name" value="VESICULAR MANNOSE-BINDING LECTIN"/>
    <property type="match status" value="1"/>
</dbReference>
<accession>A0A172XU34</accession>
<evidence type="ECO:0000256" key="6">
    <source>
        <dbReference type="SAM" id="SignalP"/>
    </source>
</evidence>
<dbReference type="GO" id="GO:0005537">
    <property type="term" value="F:D-mannose binding"/>
    <property type="evidence" value="ECO:0007669"/>
    <property type="project" value="TreeGrafter"/>
</dbReference>
<dbReference type="GO" id="GO:0030134">
    <property type="term" value="C:COPII-coated ER to Golgi transport vesicle"/>
    <property type="evidence" value="ECO:0007669"/>
    <property type="project" value="TreeGrafter"/>
</dbReference>
<evidence type="ECO:0000259" key="7">
    <source>
        <dbReference type="Pfam" id="PF03388"/>
    </source>
</evidence>
<organism evidence="8 9">
    <name type="scientific">Chryseobacterium glaciei</name>
    <dbReference type="NCBI Taxonomy" id="1685010"/>
    <lineage>
        <taxon>Bacteria</taxon>
        <taxon>Pseudomonadati</taxon>
        <taxon>Bacteroidota</taxon>
        <taxon>Flavobacteriia</taxon>
        <taxon>Flavobacteriales</taxon>
        <taxon>Weeksellaceae</taxon>
        <taxon>Chryseobacterium group</taxon>
        <taxon>Chryseobacterium</taxon>
    </lineage>
</organism>
<keyword evidence="2" id="KW-0812">Transmembrane</keyword>
<evidence type="ECO:0000256" key="3">
    <source>
        <dbReference type="ARBA" id="ARBA00022729"/>
    </source>
</evidence>
<keyword evidence="5" id="KW-0472">Membrane</keyword>
<dbReference type="Proteomes" id="UP000077824">
    <property type="component" value="Chromosome"/>
</dbReference>
<dbReference type="InterPro" id="IPR013320">
    <property type="entry name" value="ConA-like_dom_sf"/>
</dbReference>
<dbReference type="GO" id="GO:0005975">
    <property type="term" value="P:carbohydrate metabolic process"/>
    <property type="evidence" value="ECO:0007669"/>
    <property type="project" value="UniProtKB-ARBA"/>
</dbReference>
<protein>
    <recommendedName>
        <fullName evidence="7">L-type lectin-like domain-containing protein</fullName>
    </recommendedName>
</protein>
<dbReference type="EMBL" id="CP015199">
    <property type="protein sequence ID" value="ANF50454.1"/>
    <property type="molecule type" value="Genomic_DNA"/>
</dbReference>
<evidence type="ECO:0000256" key="1">
    <source>
        <dbReference type="ARBA" id="ARBA00004479"/>
    </source>
</evidence>
<keyword evidence="4" id="KW-1133">Transmembrane helix</keyword>
<dbReference type="KEGG" id="chh:A0O34_07945"/>
<name>A0A172XU34_9FLAO</name>
<evidence type="ECO:0000256" key="5">
    <source>
        <dbReference type="ARBA" id="ARBA00023136"/>
    </source>
</evidence>
<comment type="subcellular location">
    <subcellularLocation>
        <location evidence="1">Membrane</location>
        <topology evidence="1">Single-pass type I membrane protein</topology>
    </subcellularLocation>
</comment>
<dbReference type="Pfam" id="PF13585">
    <property type="entry name" value="CHU_C"/>
    <property type="match status" value="1"/>
</dbReference>
<dbReference type="GO" id="GO:0006888">
    <property type="term" value="P:endoplasmic reticulum to Golgi vesicle-mediated transport"/>
    <property type="evidence" value="ECO:0007669"/>
    <property type="project" value="TreeGrafter"/>
</dbReference>
<feature type="domain" description="L-type lectin-like" evidence="7">
    <location>
        <begin position="23"/>
        <end position="143"/>
    </location>
</feature>
<proteinExistence type="predicted"/>
<feature type="chain" id="PRO_5008003827" description="L-type lectin-like domain-containing protein" evidence="6">
    <location>
        <begin position="21"/>
        <end position="666"/>
    </location>
</feature>
<evidence type="ECO:0000256" key="4">
    <source>
        <dbReference type="ARBA" id="ARBA00022989"/>
    </source>
</evidence>
<dbReference type="Pfam" id="PF03388">
    <property type="entry name" value="Lectin_leg-like"/>
    <property type="match status" value="1"/>
</dbReference>
<keyword evidence="3 6" id="KW-0732">Signal</keyword>
<evidence type="ECO:0000313" key="8">
    <source>
        <dbReference type="EMBL" id="ANF50454.1"/>
    </source>
</evidence>
<dbReference type="Gene3D" id="2.60.120.200">
    <property type="match status" value="1"/>
</dbReference>
<dbReference type="AlphaFoldDB" id="A0A172XU34"/>
<reference evidence="8 9" key="1">
    <citation type="submission" date="2016-04" db="EMBL/GenBank/DDBJ databases">
        <title>Complete Genome Sequence of Chryseobacterium sp. IHBB 10212.</title>
        <authorList>
            <person name="Pal M."/>
            <person name="Swarnkar M.K."/>
            <person name="Kaushal K."/>
            <person name="Chhibber S."/>
            <person name="Singh A.K."/>
            <person name="Gulati A."/>
        </authorList>
    </citation>
    <scope>NUCLEOTIDE SEQUENCE [LARGE SCALE GENOMIC DNA]</scope>
    <source>
        <strain evidence="8 9">IHBB 10212</strain>
    </source>
</reference>
<dbReference type="InterPro" id="IPR026341">
    <property type="entry name" value="T9SS_type_B"/>
</dbReference>
<dbReference type="RefSeq" id="WP_066753496.1">
    <property type="nucleotide sequence ID" value="NZ_CP015199.1"/>
</dbReference>
<evidence type="ECO:0000313" key="9">
    <source>
        <dbReference type="Proteomes" id="UP000077824"/>
    </source>
</evidence>
<dbReference type="SUPFAM" id="SSF49899">
    <property type="entry name" value="Concanavalin A-like lectins/glucanases"/>
    <property type="match status" value="1"/>
</dbReference>
<feature type="signal peptide" evidence="6">
    <location>
        <begin position="1"/>
        <end position="20"/>
    </location>
</feature>
<dbReference type="NCBIfam" id="TIGR04131">
    <property type="entry name" value="Bac_Flav_CTERM"/>
    <property type="match status" value="1"/>
</dbReference>
<dbReference type="GO" id="GO:0004553">
    <property type="term" value="F:hydrolase activity, hydrolyzing O-glycosyl compounds"/>
    <property type="evidence" value="ECO:0007669"/>
    <property type="project" value="UniProtKB-ARBA"/>
</dbReference>